<name>A0ABP0XB42_9BRYO</name>
<evidence type="ECO:0000313" key="6">
    <source>
        <dbReference type="Proteomes" id="UP001497444"/>
    </source>
</evidence>
<feature type="compositionally biased region" description="Low complexity" evidence="3">
    <location>
        <begin position="412"/>
        <end position="421"/>
    </location>
</feature>
<evidence type="ECO:0000259" key="4">
    <source>
        <dbReference type="Pfam" id="PF14215"/>
    </source>
</evidence>
<evidence type="ECO:0000256" key="3">
    <source>
        <dbReference type="SAM" id="MobiDB-lite"/>
    </source>
</evidence>
<dbReference type="PANTHER" id="PTHR46633:SF3">
    <property type="entry name" value="SERINE_THREONINE-PROTEIN KINASE WNK (WITH NO LYSINE)-LIKE PROTEIN"/>
    <property type="match status" value="1"/>
</dbReference>
<keyword evidence="1" id="KW-0805">Transcription regulation</keyword>
<dbReference type="Pfam" id="PF14215">
    <property type="entry name" value="bHLH-MYC_N"/>
    <property type="match status" value="1"/>
</dbReference>
<accession>A0ABP0XB42</accession>
<protein>
    <recommendedName>
        <fullName evidence="4">Transcription factor MYC/MYB N-terminal domain-containing protein</fullName>
    </recommendedName>
</protein>
<dbReference type="InterPro" id="IPR025610">
    <property type="entry name" value="MYC/MYB_N"/>
</dbReference>
<keyword evidence="6" id="KW-1185">Reference proteome</keyword>
<dbReference type="PANTHER" id="PTHR46633">
    <property type="entry name" value="TRANSCRIPTION FACTOR MYC/MYB-RELATED"/>
    <property type="match status" value="1"/>
</dbReference>
<dbReference type="EMBL" id="OZ020102">
    <property type="protein sequence ID" value="CAK9275596.1"/>
    <property type="molecule type" value="Genomic_DNA"/>
</dbReference>
<reference evidence="5" key="1">
    <citation type="submission" date="2024-02" db="EMBL/GenBank/DDBJ databases">
        <authorList>
            <consortium name="ELIXIR-Norway"/>
            <consortium name="Elixir Norway"/>
        </authorList>
    </citation>
    <scope>NUCLEOTIDE SEQUENCE</scope>
</reference>
<gene>
    <name evidence="5" type="ORF">CSSPJE1EN1_LOCUS21074</name>
</gene>
<dbReference type="Proteomes" id="UP001497444">
    <property type="component" value="Chromosome 7"/>
</dbReference>
<evidence type="ECO:0000313" key="5">
    <source>
        <dbReference type="EMBL" id="CAK9275596.1"/>
    </source>
</evidence>
<feature type="region of interest" description="Disordered" evidence="3">
    <location>
        <begin position="361"/>
        <end position="462"/>
    </location>
</feature>
<feature type="compositionally biased region" description="Polar residues" evidence="3">
    <location>
        <begin position="425"/>
        <end position="436"/>
    </location>
</feature>
<organism evidence="5 6">
    <name type="scientific">Sphagnum jensenii</name>
    <dbReference type="NCBI Taxonomy" id="128206"/>
    <lineage>
        <taxon>Eukaryota</taxon>
        <taxon>Viridiplantae</taxon>
        <taxon>Streptophyta</taxon>
        <taxon>Embryophyta</taxon>
        <taxon>Bryophyta</taxon>
        <taxon>Sphagnophytina</taxon>
        <taxon>Sphagnopsida</taxon>
        <taxon>Sphagnales</taxon>
        <taxon>Sphagnaceae</taxon>
        <taxon>Sphagnum</taxon>
    </lineage>
</organism>
<evidence type="ECO:0000256" key="2">
    <source>
        <dbReference type="ARBA" id="ARBA00023163"/>
    </source>
</evidence>
<proteinExistence type="predicted"/>
<feature type="domain" description="Transcription factor MYC/MYB N-terminal" evidence="4">
    <location>
        <begin position="22"/>
        <end position="231"/>
    </location>
</feature>
<feature type="compositionally biased region" description="Polar residues" evidence="3">
    <location>
        <begin position="361"/>
        <end position="373"/>
    </location>
</feature>
<evidence type="ECO:0000256" key="1">
    <source>
        <dbReference type="ARBA" id="ARBA00023015"/>
    </source>
</evidence>
<sequence length="627" mass="67283">MMIKESNQGGAGGRLPELNHLLQHTLRSLCTDSQWVYAVFWRILPRNYPPPQWESESEAMDRSKGNKRNWIMAWEDGYCNFAACAEAAQQEAARITTTGKVSQFFNGAAAAGAAGSVVDDVSETHQPVMNPDLFFKMSHEVYNYGEGLMGKVAADNGVKWVYREPLEQESTFLSPWAISSLDPHPRPWEAQFKAGIQTIAVVAVEEGVVQLGSTNKMMKDLNFAAQLQRKFGFLQSIPGVFVPHSFFNSTTTGSTRKRGMQSSSVVTHAVLQQEGSSPPNSSAGSELLRGQWMISSSCTRSTTLQEHGFPSSSRLTSSSIDQFLQQSSRIGSSTDRWSRSCTPSASSYLISAARPVLLSHDQPQLQQTSSSSILGVKRPSDGSEVQASEPASKNLYVSLDQISRNSYPRVDTSTTPPSESRSPPDHQTLNISTTNVAAAAARGAGGSSTSPQLGSALGRHHHQLEPSMSSLEALLSKLPSVTPMTDHRPENGSCSSADQQLCCSMPINAAPETTCKPPHLLYAASGTSTSMIDAGSANNTPNASTTPGGAGSVDHDHHLQHITAAAGVQQASRSSSAAAAAAADHEENLNCSFMENFDTLSDLAAIPDTSSLDNNDSDYTSFLNQIY</sequence>
<keyword evidence="2" id="KW-0804">Transcription</keyword>